<evidence type="ECO:0000313" key="2">
    <source>
        <dbReference type="EMBL" id="OCH95921.1"/>
    </source>
</evidence>
<dbReference type="AlphaFoldDB" id="A0A8E2DUI7"/>
<gene>
    <name evidence="2" type="ORF">OBBRIDRAFT_719426</name>
</gene>
<reference evidence="2 3" key="1">
    <citation type="submission" date="2016-07" db="EMBL/GenBank/DDBJ databases">
        <title>Draft genome of the white-rot fungus Obba rivulosa 3A-2.</title>
        <authorList>
            <consortium name="DOE Joint Genome Institute"/>
            <person name="Miettinen O."/>
            <person name="Riley R."/>
            <person name="Acob R."/>
            <person name="Barry K."/>
            <person name="Cullen D."/>
            <person name="De Vries R."/>
            <person name="Hainaut M."/>
            <person name="Hatakka A."/>
            <person name="Henrissat B."/>
            <person name="Hilden K."/>
            <person name="Kuo R."/>
            <person name="Labutti K."/>
            <person name="Lipzen A."/>
            <person name="Makela M.R."/>
            <person name="Sandor L."/>
            <person name="Spatafora J.W."/>
            <person name="Grigoriev I.V."/>
            <person name="Hibbett D.S."/>
        </authorList>
    </citation>
    <scope>NUCLEOTIDE SEQUENCE [LARGE SCALE GENOMIC DNA]</scope>
    <source>
        <strain evidence="2 3">3A-2</strain>
    </source>
</reference>
<evidence type="ECO:0000259" key="1">
    <source>
        <dbReference type="Pfam" id="PF20415"/>
    </source>
</evidence>
<dbReference type="EMBL" id="KV722333">
    <property type="protein sequence ID" value="OCH95921.1"/>
    <property type="molecule type" value="Genomic_DNA"/>
</dbReference>
<name>A0A8E2DUI7_9APHY</name>
<accession>A0A8E2DUI7</accession>
<evidence type="ECO:0000313" key="3">
    <source>
        <dbReference type="Proteomes" id="UP000250043"/>
    </source>
</evidence>
<dbReference type="InterPro" id="IPR046522">
    <property type="entry name" value="DUF6699"/>
</dbReference>
<sequence>MQHPPTIVPFPSPPLIYTPLPAMAPLPGPPAGFANRRRSDGALPPPQWGFGPAVPAWILPPVYQSPYPASQIHPLLDGETPDGPLLLFDISQSTFSPRRISEPREAQGTAVTLDELGQQAAHPAVTRMTITCDVIRQWPITLEAYDRERPRSPYLDVPIPSRDANVPITVGDVLVAIHRSLQQRISHVDWARLSHSQAADVARAYTRRCRLYPSAEAFEASQGVRRVDYLLDQYMFKGLRRVRRNGSFEELQLLVGRR</sequence>
<proteinExistence type="predicted"/>
<protein>
    <recommendedName>
        <fullName evidence="1">DUF6699 domain-containing protein</fullName>
    </recommendedName>
</protein>
<dbReference type="Proteomes" id="UP000250043">
    <property type="component" value="Unassembled WGS sequence"/>
</dbReference>
<organism evidence="2 3">
    <name type="scientific">Obba rivulosa</name>
    <dbReference type="NCBI Taxonomy" id="1052685"/>
    <lineage>
        <taxon>Eukaryota</taxon>
        <taxon>Fungi</taxon>
        <taxon>Dikarya</taxon>
        <taxon>Basidiomycota</taxon>
        <taxon>Agaricomycotina</taxon>
        <taxon>Agaricomycetes</taxon>
        <taxon>Polyporales</taxon>
        <taxon>Gelatoporiaceae</taxon>
        <taxon>Obba</taxon>
    </lineage>
</organism>
<dbReference type="OrthoDB" id="3251728at2759"/>
<keyword evidence="3" id="KW-1185">Reference proteome</keyword>
<dbReference type="Pfam" id="PF20415">
    <property type="entry name" value="DUF6699"/>
    <property type="match status" value="1"/>
</dbReference>
<feature type="domain" description="DUF6699" evidence="1">
    <location>
        <begin position="86"/>
        <end position="242"/>
    </location>
</feature>